<dbReference type="InterPro" id="IPR047057">
    <property type="entry name" value="MerR_fam"/>
</dbReference>
<protein>
    <recommendedName>
        <fullName evidence="2">HTH merR-type domain-containing protein</fullName>
    </recommendedName>
</protein>
<evidence type="ECO:0000259" key="2">
    <source>
        <dbReference type="PROSITE" id="PS50937"/>
    </source>
</evidence>
<dbReference type="PANTHER" id="PTHR30204">
    <property type="entry name" value="REDOX-CYCLING DRUG-SENSING TRANSCRIPTIONAL ACTIVATOR SOXR"/>
    <property type="match status" value="1"/>
</dbReference>
<dbReference type="InterPro" id="IPR000551">
    <property type="entry name" value="MerR-type_HTH_dom"/>
</dbReference>
<evidence type="ECO:0000313" key="3">
    <source>
        <dbReference type="EMBL" id="PQJ85056.1"/>
    </source>
</evidence>
<dbReference type="PROSITE" id="PS50937">
    <property type="entry name" value="HTH_MERR_2"/>
    <property type="match status" value="1"/>
</dbReference>
<dbReference type="GO" id="GO:0003677">
    <property type="term" value="F:DNA binding"/>
    <property type="evidence" value="ECO:0007669"/>
    <property type="project" value="UniProtKB-KW"/>
</dbReference>
<feature type="domain" description="HTH merR-type" evidence="2">
    <location>
        <begin position="1"/>
        <end position="69"/>
    </location>
</feature>
<comment type="caution">
    <text evidence="3">The sequence shown here is derived from an EMBL/GenBank/DDBJ whole genome shotgun (WGS) entry which is preliminary data.</text>
</comment>
<dbReference type="PANTHER" id="PTHR30204:SF97">
    <property type="entry name" value="MERR FAMILY REGULATORY PROTEIN"/>
    <property type="match status" value="1"/>
</dbReference>
<reference evidence="3 4" key="1">
    <citation type="submission" date="2016-12" db="EMBL/GenBank/DDBJ databases">
        <title>Diversity of luminous bacteria.</title>
        <authorList>
            <person name="Yoshizawa S."/>
            <person name="Kogure K."/>
        </authorList>
    </citation>
    <scope>NUCLEOTIDE SEQUENCE [LARGE SCALE GENOMIC DNA]</scope>
    <source>
        <strain evidence="3 4">ATCC 33715</strain>
    </source>
</reference>
<name>A0A2S7X4A6_9GAMM</name>
<dbReference type="Proteomes" id="UP000239263">
    <property type="component" value="Unassembled WGS sequence"/>
</dbReference>
<dbReference type="Gene3D" id="1.10.1660.10">
    <property type="match status" value="1"/>
</dbReference>
<organism evidence="3 4">
    <name type="scientific">Aliivibrio sifiae</name>
    <dbReference type="NCBI Taxonomy" id="566293"/>
    <lineage>
        <taxon>Bacteria</taxon>
        <taxon>Pseudomonadati</taxon>
        <taxon>Pseudomonadota</taxon>
        <taxon>Gammaproteobacteria</taxon>
        <taxon>Vibrionales</taxon>
        <taxon>Vibrionaceae</taxon>
        <taxon>Aliivibrio</taxon>
    </lineage>
</organism>
<dbReference type="SUPFAM" id="SSF46955">
    <property type="entry name" value="Putative DNA-binding domain"/>
    <property type="match status" value="1"/>
</dbReference>
<dbReference type="Pfam" id="PF13411">
    <property type="entry name" value="MerR_1"/>
    <property type="match status" value="1"/>
</dbReference>
<sequence>MYRISELAQRVGLSRSTLLYYEKLGLISAKRQANGYRSYSENDLQRLVLLQQLHRLDVLDDEIAKKQKARELLSSMLASHQFAECIY</sequence>
<evidence type="ECO:0000256" key="1">
    <source>
        <dbReference type="ARBA" id="ARBA00023125"/>
    </source>
</evidence>
<keyword evidence="1" id="KW-0238">DNA-binding</keyword>
<dbReference type="SMART" id="SM00422">
    <property type="entry name" value="HTH_MERR"/>
    <property type="match status" value="1"/>
</dbReference>
<dbReference type="PRINTS" id="PR00040">
    <property type="entry name" value="HTHMERR"/>
</dbReference>
<dbReference type="AlphaFoldDB" id="A0A2S7X4A6"/>
<accession>A0A2S7X4A6</accession>
<proteinExistence type="predicted"/>
<evidence type="ECO:0000313" key="4">
    <source>
        <dbReference type="Proteomes" id="UP000239263"/>
    </source>
</evidence>
<gene>
    <name evidence="3" type="ORF">BTO22_16395</name>
</gene>
<dbReference type="GO" id="GO:0003700">
    <property type="term" value="F:DNA-binding transcription factor activity"/>
    <property type="evidence" value="ECO:0007669"/>
    <property type="project" value="InterPro"/>
</dbReference>
<dbReference type="EMBL" id="MSCO01000002">
    <property type="protein sequence ID" value="PQJ85056.1"/>
    <property type="molecule type" value="Genomic_DNA"/>
</dbReference>
<dbReference type="InterPro" id="IPR009061">
    <property type="entry name" value="DNA-bd_dom_put_sf"/>
</dbReference>